<dbReference type="Proteomes" id="UP000244336">
    <property type="component" value="Chromosome 5"/>
</dbReference>
<organism evidence="1 2">
    <name type="scientific">Panicum hallii var. hallii</name>
    <dbReference type="NCBI Taxonomy" id="1504633"/>
    <lineage>
        <taxon>Eukaryota</taxon>
        <taxon>Viridiplantae</taxon>
        <taxon>Streptophyta</taxon>
        <taxon>Embryophyta</taxon>
        <taxon>Tracheophyta</taxon>
        <taxon>Spermatophyta</taxon>
        <taxon>Magnoliopsida</taxon>
        <taxon>Liliopsida</taxon>
        <taxon>Poales</taxon>
        <taxon>Poaceae</taxon>
        <taxon>PACMAD clade</taxon>
        <taxon>Panicoideae</taxon>
        <taxon>Panicodae</taxon>
        <taxon>Paniceae</taxon>
        <taxon>Panicinae</taxon>
        <taxon>Panicum</taxon>
        <taxon>Panicum sect. Panicum</taxon>
    </lineage>
</organism>
<sequence>MMLVTRTMRRPKSSLRSNPGGEVVGCSCRFMDTSLVQQLWMFSCTCMGVHDPGDEPTSIFPSCLD</sequence>
<gene>
    <name evidence="1" type="ORF">GQ55_5G531400</name>
</gene>
<evidence type="ECO:0000313" key="1">
    <source>
        <dbReference type="EMBL" id="PUZ58730.1"/>
    </source>
</evidence>
<dbReference type="Gramene" id="PUZ58730">
    <property type="protein sequence ID" value="PUZ58730"/>
    <property type="gene ID" value="GQ55_5G531400"/>
</dbReference>
<proteinExistence type="predicted"/>
<dbReference type="AlphaFoldDB" id="A0A2T7DT43"/>
<reference evidence="1 2" key="1">
    <citation type="submission" date="2018-04" db="EMBL/GenBank/DDBJ databases">
        <title>WGS assembly of Panicum hallii var. hallii HAL2.</title>
        <authorList>
            <person name="Lovell J."/>
            <person name="Jenkins J."/>
            <person name="Lowry D."/>
            <person name="Mamidi S."/>
            <person name="Sreedasyam A."/>
            <person name="Weng X."/>
            <person name="Barry K."/>
            <person name="Bonette J."/>
            <person name="Campitelli B."/>
            <person name="Daum C."/>
            <person name="Gordon S."/>
            <person name="Gould B."/>
            <person name="Lipzen A."/>
            <person name="MacQueen A."/>
            <person name="Palacio-Mejia J."/>
            <person name="Plott C."/>
            <person name="Shakirov E."/>
            <person name="Shu S."/>
            <person name="Yoshinaga Y."/>
            <person name="Zane M."/>
            <person name="Rokhsar D."/>
            <person name="Grimwood J."/>
            <person name="Schmutz J."/>
            <person name="Juenger T."/>
        </authorList>
    </citation>
    <scope>NUCLEOTIDE SEQUENCE [LARGE SCALE GENOMIC DNA]</scope>
    <source>
        <strain evidence="2">cv. HAL2</strain>
    </source>
</reference>
<dbReference type="EMBL" id="CM009753">
    <property type="protein sequence ID" value="PUZ58730.1"/>
    <property type="molecule type" value="Genomic_DNA"/>
</dbReference>
<accession>A0A2T7DT43</accession>
<evidence type="ECO:0000313" key="2">
    <source>
        <dbReference type="Proteomes" id="UP000244336"/>
    </source>
</evidence>
<keyword evidence="2" id="KW-1185">Reference proteome</keyword>
<protein>
    <submittedName>
        <fullName evidence="1">Uncharacterized protein</fullName>
    </submittedName>
</protein>
<name>A0A2T7DT43_9POAL</name>